<evidence type="ECO:0000313" key="3">
    <source>
        <dbReference type="Proteomes" id="UP001642409"/>
    </source>
</evidence>
<dbReference type="PANTHER" id="PTHR23084">
    <property type="entry name" value="PHOSPHATIDYLINOSITOL-4-PHOSPHATE 5-KINASE RELATED"/>
    <property type="match status" value="1"/>
</dbReference>
<name>A0ABP1H8I7_9EUKA</name>
<dbReference type="SMART" id="SM00698">
    <property type="entry name" value="MORN"/>
    <property type="match status" value="2"/>
</dbReference>
<gene>
    <name evidence="2" type="ORF">HINF_LOCUS10551</name>
</gene>
<dbReference type="PANTHER" id="PTHR23084:SF263">
    <property type="entry name" value="MORN REPEAT-CONTAINING PROTEIN 1"/>
    <property type="match status" value="1"/>
</dbReference>
<dbReference type="InterPro" id="IPR003409">
    <property type="entry name" value="MORN"/>
</dbReference>
<evidence type="ECO:0000256" key="1">
    <source>
        <dbReference type="ARBA" id="ARBA00022737"/>
    </source>
</evidence>
<reference evidence="2 3" key="1">
    <citation type="submission" date="2024-07" db="EMBL/GenBank/DDBJ databases">
        <authorList>
            <person name="Akdeniz Z."/>
        </authorList>
    </citation>
    <scope>NUCLEOTIDE SEQUENCE [LARGE SCALE GENOMIC DNA]</scope>
</reference>
<dbReference type="Pfam" id="PF02493">
    <property type="entry name" value="MORN"/>
    <property type="match status" value="2"/>
</dbReference>
<organism evidence="2 3">
    <name type="scientific">Hexamita inflata</name>
    <dbReference type="NCBI Taxonomy" id="28002"/>
    <lineage>
        <taxon>Eukaryota</taxon>
        <taxon>Metamonada</taxon>
        <taxon>Diplomonadida</taxon>
        <taxon>Hexamitidae</taxon>
        <taxon>Hexamitinae</taxon>
        <taxon>Hexamita</taxon>
    </lineage>
</organism>
<comment type="caution">
    <text evidence="2">The sequence shown here is derived from an EMBL/GenBank/DDBJ whole genome shotgun (WGS) entry which is preliminary data.</text>
</comment>
<sequence>MTENPTIITENYQYIGQVINGQMHGKGVLVFNDGSYYSGKFTNNRFSGDGTYIFQKTEMTGTFSNGDFFSGILAHNNQQYKTANGNYKQILSQYSYGRWNCFFLFTM</sequence>
<dbReference type="Proteomes" id="UP001642409">
    <property type="component" value="Unassembled WGS sequence"/>
</dbReference>
<protein>
    <submittedName>
        <fullName evidence="2">Putative</fullName>
    </submittedName>
</protein>
<dbReference type="EMBL" id="CAXDID020000023">
    <property type="protein sequence ID" value="CAL5988808.1"/>
    <property type="molecule type" value="Genomic_DNA"/>
</dbReference>
<accession>A0ABP1H8I7</accession>
<evidence type="ECO:0000313" key="2">
    <source>
        <dbReference type="EMBL" id="CAL5988808.1"/>
    </source>
</evidence>
<dbReference type="SUPFAM" id="SSF82185">
    <property type="entry name" value="Histone H3 K4-specific methyltransferase SET7/9 N-terminal domain"/>
    <property type="match status" value="1"/>
</dbReference>
<proteinExistence type="predicted"/>
<dbReference type="Gene3D" id="2.20.110.10">
    <property type="entry name" value="Histone H3 K4-specific methyltransferase SET7/9 N-terminal domain"/>
    <property type="match status" value="1"/>
</dbReference>
<keyword evidence="3" id="KW-1185">Reference proteome</keyword>
<keyword evidence="1" id="KW-0677">Repeat</keyword>